<evidence type="ECO:0000256" key="3">
    <source>
        <dbReference type="ARBA" id="ARBA00022723"/>
    </source>
</evidence>
<name>A0AAV4NHH9_CAEEX</name>
<accession>A0AAV4NHH9</accession>
<organism evidence="7 8">
    <name type="scientific">Caerostris extrusa</name>
    <name type="common">Bark spider</name>
    <name type="synonym">Caerostris bankana</name>
    <dbReference type="NCBI Taxonomy" id="172846"/>
    <lineage>
        <taxon>Eukaryota</taxon>
        <taxon>Metazoa</taxon>
        <taxon>Ecdysozoa</taxon>
        <taxon>Arthropoda</taxon>
        <taxon>Chelicerata</taxon>
        <taxon>Arachnida</taxon>
        <taxon>Araneae</taxon>
        <taxon>Araneomorphae</taxon>
        <taxon>Entelegynae</taxon>
        <taxon>Araneoidea</taxon>
        <taxon>Araneidae</taxon>
        <taxon>Caerostris</taxon>
    </lineage>
</organism>
<keyword evidence="5" id="KW-0408">Iron</keyword>
<dbReference type="GO" id="GO:0016705">
    <property type="term" value="F:oxidoreductase activity, acting on paired donors, with incorporation or reduction of molecular oxygen"/>
    <property type="evidence" value="ECO:0007669"/>
    <property type="project" value="InterPro"/>
</dbReference>
<dbReference type="InterPro" id="IPR036396">
    <property type="entry name" value="Cyt_P450_sf"/>
</dbReference>
<dbReference type="Gene3D" id="1.10.630.10">
    <property type="entry name" value="Cytochrome P450"/>
    <property type="match status" value="1"/>
</dbReference>
<evidence type="ECO:0000256" key="2">
    <source>
        <dbReference type="ARBA" id="ARBA00010617"/>
    </source>
</evidence>
<comment type="similarity">
    <text evidence="2">Belongs to the cytochrome P450 family.</text>
</comment>
<proteinExistence type="inferred from homology"/>
<dbReference type="GO" id="GO:0005506">
    <property type="term" value="F:iron ion binding"/>
    <property type="evidence" value="ECO:0007669"/>
    <property type="project" value="InterPro"/>
</dbReference>
<comment type="caution">
    <text evidence="7">The sequence shown here is derived from an EMBL/GenBank/DDBJ whole genome shotgun (WGS) entry which is preliminary data.</text>
</comment>
<reference evidence="7 8" key="1">
    <citation type="submission" date="2021-06" db="EMBL/GenBank/DDBJ databases">
        <title>Caerostris extrusa draft genome.</title>
        <authorList>
            <person name="Kono N."/>
            <person name="Arakawa K."/>
        </authorList>
    </citation>
    <scope>NUCLEOTIDE SEQUENCE [LARGE SCALE GENOMIC DNA]</scope>
</reference>
<dbReference type="SUPFAM" id="SSF48264">
    <property type="entry name" value="Cytochrome P450"/>
    <property type="match status" value="1"/>
</dbReference>
<keyword evidence="3" id="KW-0479">Metal-binding</keyword>
<keyword evidence="6" id="KW-0503">Monooxygenase</keyword>
<dbReference type="GO" id="GO:0004497">
    <property type="term" value="F:monooxygenase activity"/>
    <property type="evidence" value="ECO:0007669"/>
    <property type="project" value="UniProtKB-KW"/>
</dbReference>
<gene>
    <name evidence="7" type="primary">Cyp2u1_7</name>
    <name evidence="7" type="ORF">CEXT_531741</name>
</gene>
<dbReference type="InterPro" id="IPR001128">
    <property type="entry name" value="Cyt_P450"/>
</dbReference>
<comment type="cofactor">
    <cofactor evidence="1">
        <name>heme</name>
        <dbReference type="ChEBI" id="CHEBI:30413"/>
    </cofactor>
</comment>
<protein>
    <submittedName>
        <fullName evidence="7">Cytochrome P450 2U1</fullName>
    </submittedName>
</protein>
<evidence type="ECO:0000313" key="7">
    <source>
        <dbReference type="EMBL" id="GIX83313.1"/>
    </source>
</evidence>
<evidence type="ECO:0000256" key="4">
    <source>
        <dbReference type="ARBA" id="ARBA00023002"/>
    </source>
</evidence>
<dbReference type="EMBL" id="BPLR01020857">
    <property type="protein sequence ID" value="GIX83313.1"/>
    <property type="molecule type" value="Genomic_DNA"/>
</dbReference>
<evidence type="ECO:0000313" key="8">
    <source>
        <dbReference type="Proteomes" id="UP001054945"/>
    </source>
</evidence>
<dbReference type="AlphaFoldDB" id="A0AAV4NHH9"/>
<dbReference type="GO" id="GO:0020037">
    <property type="term" value="F:heme binding"/>
    <property type="evidence" value="ECO:0007669"/>
    <property type="project" value="InterPro"/>
</dbReference>
<dbReference type="PANTHER" id="PTHR24303:SF31">
    <property type="entry name" value="CYTOCHROME P450 307A1-RELATED"/>
    <property type="match status" value="1"/>
</dbReference>
<keyword evidence="8" id="KW-1185">Reference proteome</keyword>
<dbReference type="Pfam" id="PF00067">
    <property type="entry name" value="p450"/>
    <property type="match status" value="1"/>
</dbReference>
<sequence>MTMEGTDSVGDTICSLLTEVAKHPEEQKKEFKKRWTLNFEETTIRGYRIPKRSIIIGNLWTINNDPELFPNPSKFDPNRYLGENIKSNGPYPFQHG</sequence>
<evidence type="ECO:0000256" key="5">
    <source>
        <dbReference type="ARBA" id="ARBA00023004"/>
    </source>
</evidence>
<dbReference type="PANTHER" id="PTHR24303">
    <property type="entry name" value="HEME-BINDING MONOOXYGENASE FAMILY"/>
    <property type="match status" value="1"/>
</dbReference>
<keyword evidence="4" id="KW-0560">Oxidoreductase</keyword>
<evidence type="ECO:0000256" key="6">
    <source>
        <dbReference type="ARBA" id="ARBA00023033"/>
    </source>
</evidence>
<evidence type="ECO:0000256" key="1">
    <source>
        <dbReference type="ARBA" id="ARBA00001971"/>
    </source>
</evidence>
<dbReference type="Proteomes" id="UP001054945">
    <property type="component" value="Unassembled WGS sequence"/>
</dbReference>